<proteinExistence type="predicted"/>
<dbReference type="EMBL" id="DS268265">
    <property type="protein sequence ID" value="KMU73837.1"/>
    <property type="molecule type" value="Genomic_DNA"/>
</dbReference>
<dbReference type="OrthoDB" id="4182572at2759"/>
<name>A0A0J8TJD6_COCIT</name>
<evidence type="ECO:0000313" key="2">
    <source>
        <dbReference type="Proteomes" id="UP000054559"/>
    </source>
</evidence>
<organism evidence="1 2">
    <name type="scientific">Coccidioides immitis RMSCC 3703</name>
    <dbReference type="NCBI Taxonomy" id="454286"/>
    <lineage>
        <taxon>Eukaryota</taxon>
        <taxon>Fungi</taxon>
        <taxon>Dikarya</taxon>
        <taxon>Ascomycota</taxon>
        <taxon>Pezizomycotina</taxon>
        <taxon>Eurotiomycetes</taxon>
        <taxon>Eurotiomycetidae</taxon>
        <taxon>Onygenales</taxon>
        <taxon>Onygenaceae</taxon>
        <taxon>Coccidioides</taxon>
    </lineage>
</organism>
<protein>
    <submittedName>
        <fullName evidence="1">Uncharacterized protein</fullName>
    </submittedName>
</protein>
<sequence>MDYLLTQQFVEEQGFLGNEFMFSGKSSIFREDPVSLVMKQLMFTDTEIQLSKECNLKYQKTAKIDLNQIFFHPSKCHQLDQKNVERLHLQSSWSTLSEGRPVDKDISLDLQSALVDEYSNEWPLSDMILGLWSRMNIGSLHQVIALDCDEEVIHYLEYMKKFWSSLVKGNCLKMMKINLHTVEALELLAPGVSHKDAMTMWGLVLGGEAFSNFDSSEHMTIWKKLQRTKAIIPSLFTFFQDVGYLEAVANCLKWLVSLDKFTPMLQRAFVSETGF</sequence>
<gene>
    <name evidence="1" type="ORF">CISG_10224</name>
</gene>
<accession>A0A0J8TJD6</accession>
<reference evidence="2" key="1">
    <citation type="journal article" date="2010" name="Genome Res.">
        <title>Population genomic sequencing of Coccidioides fungi reveals recent hybridization and transposon control.</title>
        <authorList>
            <person name="Neafsey D.E."/>
            <person name="Barker B.M."/>
            <person name="Sharpton T.J."/>
            <person name="Stajich J.E."/>
            <person name="Park D.J."/>
            <person name="Whiston E."/>
            <person name="Hung C.-Y."/>
            <person name="McMahan C."/>
            <person name="White J."/>
            <person name="Sykes S."/>
            <person name="Heiman D."/>
            <person name="Young S."/>
            <person name="Zeng Q."/>
            <person name="Abouelleil A."/>
            <person name="Aftuck L."/>
            <person name="Bessette D."/>
            <person name="Brown A."/>
            <person name="FitzGerald M."/>
            <person name="Lui A."/>
            <person name="Macdonald J.P."/>
            <person name="Priest M."/>
            <person name="Orbach M.J."/>
            <person name="Galgiani J.N."/>
            <person name="Kirkland T.N."/>
            <person name="Cole G.T."/>
            <person name="Birren B.W."/>
            <person name="Henn M.R."/>
            <person name="Taylor J.W."/>
            <person name="Rounsley S.D."/>
        </authorList>
    </citation>
    <scope>NUCLEOTIDE SEQUENCE [LARGE SCALE GENOMIC DNA]</scope>
    <source>
        <strain evidence="2">RMSCC 3703</strain>
    </source>
</reference>
<dbReference type="Pfam" id="PF12520">
    <property type="entry name" value="DUF3723"/>
    <property type="match status" value="1"/>
</dbReference>
<dbReference type="Proteomes" id="UP000054559">
    <property type="component" value="Unassembled WGS sequence"/>
</dbReference>
<dbReference type="STRING" id="454286.A0A0J8TJD6"/>
<evidence type="ECO:0000313" key="1">
    <source>
        <dbReference type="EMBL" id="KMU73837.1"/>
    </source>
</evidence>
<dbReference type="AlphaFoldDB" id="A0A0J8TJD6"/>
<dbReference type="InterPro" id="IPR022198">
    <property type="entry name" value="DUF3723"/>
</dbReference>